<gene>
    <name evidence="7" type="ORF">RCOM_1023090</name>
</gene>
<feature type="signal peptide" evidence="6">
    <location>
        <begin position="1"/>
        <end position="22"/>
    </location>
</feature>
<evidence type="ECO:0000256" key="6">
    <source>
        <dbReference type="RuleBase" id="RU367044"/>
    </source>
</evidence>
<evidence type="ECO:0000256" key="2">
    <source>
        <dbReference type="ARBA" id="ARBA00005581"/>
    </source>
</evidence>
<reference evidence="8" key="1">
    <citation type="journal article" date="2010" name="Nat. Biotechnol.">
        <title>Draft genome sequence of the oilseed species Ricinus communis.</title>
        <authorList>
            <person name="Chan A.P."/>
            <person name="Crabtree J."/>
            <person name="Zhao Q."/>
            <person name="Lorenzi H."/>
            <person name="Orvis J."/>
            <person name="Puiu D."/>
            <person name="Melake-Berhan A."/>
            <person name="Jones K.M."/>
            <person name="Redman J."/>
            <person name="Chen G."/>
            <person name="Cahoon E.B."/>
            <person name="Gedil M."/>
            <person name="Stanke M."/>
            <person name="Haas B.J."/>
            <person name="Wortman J.R."/>
            <person name="Fraser-Liggett C.M."/>
            <person name="Ravel J."/>
            <person name="Rabinowicz P.D."/>
        </authorList>
    </citation>
    <scope>NUCLEOTIDE SEQUENCE [LARGE SCALE GENOMIC DNA]</scope>
    <source>
        <strain evidence="8">cv. Hale</strain>
    </source>
</reference>
<sequence length="126" mass="14676">MSSFIKQYLVILLALLTTRGEAGFSPSKTLVRITNEMDGGLDLTIHCKSRNDDLGAQLLHPQGSFEFHFRVNFWETTQYYCSFHWTGQFQWFDIYIAARDDFKCNECFWKIKQTGPCMMDRVSGII</sequence>
<keyword evidence="4 6" id="KW-0964">Secreted</keyword>
<evidence type="ECO:0000256" key="4">
    <source>
        <dbReference type="ARBA" id="ARBA00022525"/>
    </source>
</evidence>
<keyword evidence="3 6" id="KW-0713">Self-incompatibility</keyword>
<dbReference type="PANTHER" id="PTHR31232:SF131">
    <property type="entry name" value="PLANT SELF-INCOMPATIBILITY PROTEIN S1 FAMILY"/>
    <property type="match status" value="1"/>
</dbReference>
<dbReference type="eggNOG" id="ENOG502S7CQ">
    <property type="taxonomic scope" value="Eukaryota"/>
</dbReference>
<dbReference type="InterPro" id="IPR010264">
    <property type="entry name" value="Self-incomp_S1"/>
</dbReference>
<comment type="similarity">
    <text evidence="2 6">Belongs to the plant self-incompatibility (S1) protein family.</text>
</comment>
<dbReference type="AlphaFoldDB" id="B9RWN8"/>
<name>B9RWN8_RICCO</name>
<keyword evidence="5 6" id="KW-0732">Signal</keyword>
<proteinExistence type="inferred from homology"/>
<dbReference type="GO" id="GO:0060320">
    <property type="term" value="P:rejection of self pollen"/>
    <property type="evidence" value="ECO:0007669"/>
    <property type="project" value="UniProtKB-KW"/>
</dbReference>
<evidence type="ECO:0000256" key="1">
    <source>
        <dbReference type="ARBA" id="ARBA00004613"/>
    </source>
</evidence>
<evidence type="ECO:0000256" key="3">
    <source>
        <dbReference type="ARBA" id="ARBA00022471"/>
    </source>
</evidence>
<dbReference type="GO" id="GO:0005576">
    <property type="term" value="C:extracellular region"/>
    <property type="evidence" value="ECO:0007669"/>
    <property type="project" value="UniProtKB-SubCell"/>
</dbReference>
<organism evidence="7 8">
    <name type="scientific">Ricinus communis</name>
    <name type="common">Castor bean</name>
    <dbReference type="NCBI Taxonomy" id="3988"/>
    <lineage>
        <taxon>Eukaryota</taxon>
        <taxon>Viridiplantae</taxon>
        <taxon>Streptophyta</taxon>
        <taxon>Embryophyta</taxon>
        <taxon>Tracheophyta</taxon>
        <taxon>Spermatophyta</taxon>
        <taxon>Magnoliopsida</taxon>
        <taxon>eudicotyledons</taxon>
        <taxon>Gunneridae</taxon>
        <taxon>Pentapetalae</taxon>
        <taxon>rosids</taxon>
        <taxon>fabids</taxon>
        <taxon>Malpighiales</taxon>
        <taxon>Euphorbiaceae</taxon>
        <taxon>Acalyphoideae</taxon>
        <taxon>Acalypheae</taxon>
        <taxon>Ricinus</taxon>
    </lineage>
</organism>
<comment type="subcellular location">
    <subcellularLocation>
        <location evidence="1 6">Secreted</location>
    </subcellularLocation>
</comment>
<dbReference type="PANTHER" id="PTHR31232">
    <property type="match status" value="1"/>
</dbReference>
<dbReference type="Proteomes" id="UP000008311">
    <property type="component" value="Unassembled WGS sequence"/>
</dbReference>
<evidence type="ECO:0000256" key="5">
    <source>
        <dbReference type="ARBA" id="ARBA00022729"/>
    </source>
</evidence>
<evidence type="ECO:0000313" key="8">
    <source>
        <dbReference type="Proteomes" id="UP000008311"/>
    </source>
</evidence>
<evidence type="ECO:0000313" key="7">
    <source>
        <dbReference type="EMBL" id="EEF44290.1"/>
    </source>
</evidence>
<feature type="chain" id="PRO_5025093259" description="S-protein homolog" evidence="6">
    <location>
        <begin position="23"/>
        <end position="126"/>
    </location>
</feature>
<accession>B9RWN8</accession>
<dbReference type="InParanoid" id="B9RWN8"/>
<keyword evidence="8" id="KW-1185">Reference proteome</keyword>
<dbReference type="Pfam" id="PF05938">
    <property type="entry name" value="Self-incomp_S1"/>
    <property type="match status" value="1"/>
</dbReference>
<protein>
    <recommendedName>
        <fullName evidence="6">S-protein homolog</fullName>
    </recommendedName>
</protein>
<dbReference type="EMBL" id="EQ973823">
    <property type="protein sequence ID" value="EEF44290.1"/>
    <property type="molecule type" value="Genomic_DNA"/>
</dbReference>